<organism evidence="2 3">
    <name type="scientific">Penicillium daleae</name>
    <dbReference type="NCBI Taxonomy" id="63821"/>
    <lineage>
        <taxon>Eukaryota</taxon>
        <taxon>Fungi</taxon>
        <taxon>Dikarya</taxon>
        <taxon>Ascomycota</taxon>
        <taxon>Pezizomycotina</taxon>
        <taxon>Eurotiomycetes</taxon>
        <taxon>Eurotiomycetidae</taxon>
        <taxon>Eurotiales</taxon>
        <taxon>Aspergillaceae</taxon>
        <taxon>Penicillium</taxon>
    </lineage>
</organism>
<keyword evidence="1" id="KW-0812">Transmembrane</keyword>
<dbReference type="Proteomes" id="UP001213681">
    <property type="component" value="Unassembled WGS sequence"/>
</dbReference>
<gene>
    <name evidence="2" type="ORF">N7458_003755</name>
</gene>
<proteinExistence type="predicted"/>
<evidence type="ECO:0000313" key="2">
    <source>
        <dbReference type="EMBL" id="KAJ5455491.1"/>
    </source>
</evidence>
<dbReference type="AlphaFoldDB" id="A0AAD6C8Z7"/>
<reference evidence="2" key="1">
    <citation type="submission" date="2022-12" db="EMBL/GenBank/DDBJ databases">
        <authorList>
            <person name="Petersen C."/>
        </authorList>
    </citation>
    <scope>NUCLEOTIDE SEQUENCE</scope>
    <source>
        <strain evidence="2">IBT 16125</strain>
    </source>
</reference>
<dbReference type="RefSeq" id="XP_056767864.1">
    <property type="nucleotide sequence ID" value="XM_056907137.1"/>
</dbReference>
<accession>A0AAD6C8Z7</accession>
<evidence type="ECO:0000256" key="1">
    <source>
        <dbReference type="SAM" id="Phobius"/>
    </source>
</evidence>
<name>A0AAD6C8Z7_9EURO</name>
<keyword evidence="1" id="KW-1133">Transmembrane helix</keyword>
<dbReference type="GeneID" id="81597380"/>
<reference evidence="2" key="2">
    <citation type="journal article" date="2023" name="IMA Fungus">
        <title>Comparative genomic study of the Penicillium genus elucidates a diverse pangenome and 15 lateral gene transfer events.</title>
        <authorList>
            <person name="Petersen C."/>
            <person name="Sorensen T."/>
            <person name="Nielsen M.R."/>
            <person name="Sondergaard T.E."/>
            <person name="Sorensen J.L."/>
            <person name="Fitzpatrick D.A."/>
            <person name="Frisvad J.C."/>
            <person name="Nielsen K.L."/>
        </authorList>
    </citation>
    <scope>NUCLEOTIDE SEQUENCE</scope>
    <source>
        <strain evidence="2">IBT 16125</strain>
    </source>
</reference>
<feature type="transmembrane region" description="Helical" evidence="1">
    <location>
        <begin position="27"/>
        <end position="54"/>
    </location>
</feature>
<evidence type="ECO:0000313" key="3">
    <source>
        <dbReference type="Proteomes" id="UP001213681"/>
    </source>
</evidence>
<keyword evidence="1" id="KW-0472">Membrane</keyword>
<sequence>MMELALALAVVLKLALALALGLANFMAVALVAGFAAYVLFHSLPICVTSIALGLPHSQTMIVVPTMAAVVSVDDAI</sequence>
<protein>
    <submittedName>
        <fullName evidence="2">Uncharacterized protein</fullName>
    </submittedName>
</protein>
<comment type="caution">
    <text evidence="2">The sequence shown here is derived from an EMBL/GenBank/DDBJ whole genome shotgun (WGS) entry which is preliminary data.</text>
</comment>
<dbReference type="EMBL" id="JAPVEA010000004">
    <property type="protein sequence ID" value="KAJ5455491.1"/>
    <property type="molecule type" value="Genomic_DNA"/>
</dbReference>
<keyword evidence="3" id="KW-1185">Reference proteome</keyword>